<name>A0A5F8H5F7_MONDO</name>
<dbReference type="PANTHER" id="PTHR38649">
    <property type="entry name" value="SPERMATOGENESIS-ASSOCIATED PROTEIN 33"/>
    <property type="match status" value="1"/>
</dbReference>
<dbReference type="Bgee" id="ENSMODG00000049796">
    <property type="expression patterns" value="Expressed in spermatid and 7 other cell types or tissues"/>
</dbReference>
<evidence type="ECO:0000313" key="2">
    <source>
        <dbReference type="Ensembl" id="ENSMODP00000054511.1"/>
    </source>
</evidence>
<dbReference type="PANTHER" id="PTHR38649:SF1">
    <property type="entry name" value="SPERMATOGENESIS-ASSOCIATED PROTEIN 33"/>
    <property type="match status" value="1"/>
</dbReference>
<reference evidence="2" key="2">
    <citation type="submission" date="2025-08" db="UniProtKB">
        <authorList>
            <consortium name="Ensembl"/>
        </authorList>
    </citation>
    <scope>IDENTIFICATION</scope>
</reference>
<dbReference type="AlphaFoldDB" id="A0A5F8H5F7"/>
<accession>A0A5F8H5F7</accession>
<feature type="compositionally biased region" description="Basic and acidic residues" evidence="1">
    <location>
        <begin position="94"/>
        <end position="106"/>
    </location>
</feature>
<sequence>RERERKRERKEIEAFCLSNAWISPIFLLLEMAPESKKTEEDEQRFSVPHIVVTRASNETIQGVPLGQDIQRTIRDEIDYGPYYRHRNPSTIDAYLRKEPPKPKQVP</sequence>
<keyword evidence="3" id="KW-1185">Reference proteome</keyword>
<dbReference type="Pfam" id="PF15382">
    <property type="entry name" value="DUF4609"/>
    <property type="match status" value="1"/>
</dbReference>
<reference evidence="2 3" key="1">
    <citation type="journal article" date="2007" name="Nature">
        <title>Genome of the marsupial Monodelphis domestica reveals innovation in non-coding sequences.</title>
        <authorList>
            <person name="Mikkelsen T.S."/>
            <person name="Wakefield M.J."/>
            <person name="Aken B."/>
            <person name="Amemiya C.T."/>
            <person name="Chang J.L."/>
            <person name="Duke S."/>
            <person name="Garber M."/>
            <person name="Gentles A.J."/>
            <person name="Goodstadt L."/>
            <person name="Heger A."/>
            <person name="Jurka J."/>
            <person name="Kamal M."/>
            <person name="Mauceli E."/>
            <person name="Searle S.M."/>
            <person name="Sharpe T."/>
            <person name="Baker M.L."/>
            <person name="Batzer M.A."/>
            <person name="Benos P.V."/>
            <person name="Belov K."/>
            <person name="Clamp M."/>
            <person name="Cook A."/>
            <person name="Cuff J."/>
            <person name="Das R."/>
            <person name="Davidow L."/>
            <person name="Deakin J.E."/>
            <person name="Fazzari M.J."/>
            <person name="Glass J.L."/>
            <person name="Grabherr M."/>
            <person name="Greally J.M."/>
            <person name="Gu W."/>
            <person name="Hore T.A."/>
            <person name="Huttley G.A."/>
            <person name="Kleber M."/>
            <person name="Jirtle R.L."/>
            <person name="Koina E."/>
            <person name="Lee J.T."/>
            <person name="Mahony S."/>
            <person name="Marra M.A."/>
            <person name="Miller R.D."/>
            <person name="Nicholls R.D."/>
            <person name="Oda M."/>
            <person name="Papenfuss A.T."/>
            <person name="Parra Z.E."/>
            <person name="Pollock D.D."/>
            <person name="Ray D.A."/>
            <person name="Schein J.E."/>
            <person name="Speed T.P."/>
            <person name="Thompson K."/>
            <person name="VandeBerg J.L."/>
            <person name="Wade C.M."/>
            <person name="Walker J.A."/>
            <person name="Waters P.D."/>
            <person name="Webber C."/>
            <person name="Weidman J.R."/>
            <person name="Xie X."/>
            <person name="Zody M.C."/>
            <person name="Baldwin J."/>
            <person name="Abdouelleil A."/>
            <person name="Abdulkadir J."/>
            <person name="Abebe A."/>
            <person name="Abera B."/>
            <person name="Abreu J."/>
            <person name="Acer S.C."/>
            <person name="Aftuck L."/>
            <person name="Alexander A."/>
            <person name="An P."/>
            <person name="Anderson E."/>
            <person name="Anderson S."/>
            <person name="Arachi H."/>
            <person name="Azer M."/>
            <person name="Bachantsang P."/>
            <person name="Barry A."/>
            <person name="Bayul T."/>
            <person name="Berlin A."/>
            <person name="Bessette D."/>
            <person name="Bloom T."/>
            <person name="Bloom T."/>
            <person name="Boguslavskiy L."/>
            <person name="Bonnet C."/>
            <person name="Boukhgalter B."/>
            <person name="Bourzgui I."/>
            <person name="Brown A."/>
            <person name="Cahill P."/>
            <person name="Channer S."/>
            <person name="Cheshatsang Y."/>
            <person name="Chuda L."/>
            <person name="Citroen M."/>
            <person name="Collymore A."/>
            <person name="Cooke P."/>
            <person name="Costello M."/>
            <person name="D'Aco K."/>
            <person name="Daza R."/>
            <person name="De Haan G."/>
            <person name="DeGray S."/>
            <person name="DeMaso C."/>
            <person name="Dhargay N."/>
            <person name="Dooley K."/>
            <person name="Dooley E."/>
            <person name="Doricent M."/>
            <person name="Dorje P."/>
            <person name="Dorjee K."/>
            <person name="Dupes A."/>
            <person name="Elong R."/>
            <person name="Falk J."/>
            <person name="Farina A."/>
            <person name="Faro S."/>
            <person name="Ferguson D."/>
            <person name="Fisher S."/>
            <person name="Foley C.D."/>
            <person name="Franke A."/>
            <person name="Friedrich D."/>
            <person name="Gadbois L."/>
            <person name="Gearin G."/>
            <person name="Gearin C.R."/>
            <person name="Giannoukos G."/>
            <person name="Goode T."/>
            <person name="Graham J."/>
            <person name="Grandbois E."/>
            <person name="Grewal S."/>
            <person name="Gyaltsen K."/>
            <person name="Hafez N."/>
            <person name="Hagos B."/>
            <person name="Hall J."/>
            <person name="Henson C."/>
            <person name="Hollinger A."/>
            <person name="Honan T."/>
            <person name="Huard M.D."/>
            <person name="Hughes L."/>
            <person name="Hurhula B."/>
            <person name="Husby M.E."/>
            <person name="Kamat A."/>
            <person name="Kanga B."/>
            <person name="Kashin S."/>
            <person name="Khazanovich D."/>
            <person name="Kisner P."/>
            <person name="Lance K."/>
            <person name="Lara M."/>
            <person name="Lee W."/>
            <person name="Lennon N."/>
            <person name="Letendre F."/>
            <person name="LeVine R."/>
            <person name="Lipovsky A."/>
            <person name="Liu X."/>
            <person name="Liu J."/>
            <person name="Liu S."/>
            <person name="Lokyitsang T."/>
            <person name="Lokyitsang Y."/>
            <person name="Lubonja R."/>
            <person name="Lui A."/>
            <person name="MacDonald P."/>
            <person name="Magnisalis V."/>
            <person name="Maru K."/>
            <person name="Matthews C."/>
            <person name="McCusker W."/>
            <person name="McDonough S."/>
            <person name="Mehta T."/>
            <person name="Meldrim J."/>
            <person name="Meneus L."/>
            <person name="Mihai O."/>
            <person name="Mihalev A."/>
            <person name="Mihova T."/>
            <person name="Mittelman R."/>
            <person name="Mlenga V."/>
            <person name="Montmayeur A."/>
            <person name="Mulrain L."/>
            <person name="Navidi A."/>
            <person name="Naylor J."/>
            <person name="Negash T."/>
            <person name="Nguyen T."/>
            <person name="Nguyen N."/>
            <person name="Nicol R."/>
            <person name="Norbu C."/>
            <person name="Norbu N."/>
            <person name="Novod N."/>
            <person name="O'Neill B."/>
            <person name="Osman S."/>
            <person name="Markiewicz E."/>
            <person name="Oyono O.L."/>
            <person name="Patti C."/>
            <person name="Phunkhang P."/>
            <person name="Pierre F."/>
            <person name="Priest M."/>
            <person name="Raghuraman S."/>
            <person name="Rege F."/>
            <person name="Reyes R."/>
            <person name="Rise C."/>
            <person name="Rogov P."/>
            <person name="Ross K."/>
            <person name="Ryan E."/>
            <person name="Settipalli S."/>
            <person name="Shea T."/>
            <person name="Sherpa N."/>
            <person name="Shi L."/>
            <person name="Shih D."/>
            <person name="Sparrow T."/>
            <person name="Spaulding J."/>
            <person name="Stalker J."/>
            <person name="Stange-Thomann N."/>
            <person name="Stavropoulos S."/>
            <person name="Stone C."/>
            <person name="Strader C."/>
            <person name="Tesfaye S."/>
            <person name="Thomson T."/>
            <person name="Thoulutsang Y."/>
            <person name="Thoulutsang D."/>
            <person name="Topham K."/>
            <person name="Topping I."/>
            <person name="Tsamla T."/>
            <person name="Vassiliev H."/>
            <person name="Vo A."/>
            <person name="Wangchuk T."/>
            <person name="Wangdi T."/>
            <person name="Weiand M."/>
            <person name="Wilkinson J."/>
            <person name="Wilson A."/>
            <person name="Yadav S."/>
            <person name="Young G."/>
            <person name="Yu Q."/>
            <person name="Zembek L."/>
            <person name="Zhong D."/>
            <person name="Zimmer A."/>
            <person name="Zwirko Z."/>
            <person name="Jaffe D.B."/>
            <person name="Alvarez P."/>
            <person name="Brockman W."/>
            <person name="Butler J."/>
            <person name="Chin C."/>
            <person name="Gnerre S."/>
            <person name="MacCallum I."/>
            <person name="Graves J.A."/>
            <person name="Ponting C.P."/>
            <person name="Breen M."/>
            <person name="Samollow P.B."/>
            <person name="Lander E.S."/>
            <person name="Lindblad-Toh K."/>
        </authorList>
    </citation>
    <scope>NUCLEOTIDE SEQUENCE [LARGE SCALE GENOMIC DNA]</scope>
</reference>
<organism evidence="2 3">
    <name type="scientific">Monodelphis domestica</name>
    <name type="common">Gray short-tailed opossum</name>
    <dbReference type="NCBI Taxonomy" id="13616"/>
    <lineage>
        <taxon>Eukaryota</taxon>
        <taxon>Metazoa</taxon>
        <taxon>Chordata</taxon>
        <taxon>Craniata</taxon>
        <taxon>Vertebrata</taxon>
        <taxon>Euteleostomi</taxon>
        <taxon>Mammalia</taxon>
        <taxon>Metatheria</taxon>
        <taxon>Didelphimorphia</taxon>
        <taxon>Didelphidae</taxon>
        <taxon>Monodelphis</taxon>
    </lineage>
</organism>
<evidence type="ECO:0000256" key="1">
    <source>
        <dbReference type="SAM" id="MobiDB-lite"/>
    </source>
</evidence>
<protein>
    <submittedName>
        <fullName evidence="2">Uncharacterized protein</fullName>
    </submittedName>
</protein>
<feature type="region of interest" description="Disordered" evidence="1">
    <location>
        <begin position="80"/>
        <end position="106"/>
    </location>
</feature>
<dbReference type="InterPro" id="IPR027930">
    <property type="entry name" value="DUF4609"/>
</dbReference>
<dbReference type="GeneTree" id="ENSGT00940000171275"/>
<dbReference type="Proteomes" id="UP000002280">
    <property type="component" value="Chromosome 1"/>
</dbReference>
<dbReference type="Ensembl" id="ENSMODT00000069950.1">
    <property type="protein sequence ID" value="ENSMODP00000054511.1"/>
    <property type="gene ID" value="ENSMODG00000049796.1"/>
</dbReference>
<reference evidence="2" key="3">
    <citation type="submission" date="2025-09" db="UniProtKB">
        <authorList>
            <consortium name="Ensembl"/>
        </authorList>
    </citation>
    <scope>IDENTIFICATION</scope>
</reference>
<evidence type="ECO:0000313" key="3">
    <source>
        <dbReference type="Proteomes" id="UP000002280"/>
    </source>
</evidence>
<dbReference type="InParanoid" id="A0A5F8H5F7"/>
<proteinExistence type="predicted"/>